<sequence>MQVAQAEALLYKKLAAKYKALRKGTAKRNDDKILGRQANVDDVKKIKHADLIDIGKAENTLEFAEGVFGKCHLKMYQGHLVVAKEF</sequence>
<dbReference type="Proteomes" id="UP001152795">
    <property type="component" value="Unassembled WGS sequence"/>
</dbReference>
<protein>
    <submittedName>
        <fullName evidence="1">Uncharacterized protein</fullName>
    </submittedName>
</protein>
<organism evidence="1 2">
    <name type="scientific">Paramuricea clavata</name>
    <name type="common">Red gorgonian</name>
    <name type="synonym">Violescent sea-whip</name>
    <dbReference type="NCBI Taxonomy" id="317549"/>
    <lineage>
        <taxon>Eukaryota</taxon>
        <taxon>Metazoa</taxon>
        <taxon>Cnidaria</taxon>
        <taxon>Anthozoa</taxon>
        <taxon>Octocorallia</taxon>
        <taxon>Malacalcyonacea</taxon>
        <taxon>Plexauridae</taxon>
        <taxon>Paramuricea</taxon>
    </lineage>
</organism>
<comment type="caution">
    <text evidence="1">The sequence shown here is derived from an EMBL/GenBank/DDBJ whole genome shotgun (WGS) entry which is preliminary data.</text>
</comment>
<evidence type="ECO:0000313" key="1">
    <source>
        <dbReference type="EMBL" id="CAB3988972.1"/>
    </source>
</evidence>
<dbReference type="EMBL" id="CACRXK020001413">
    <property type="protein sequence ID" value="CAB3988972.1"/>
    <property type="molecule type" value="Genomic_DNA"/>
</dbReference>
<name>A0A6S7GHH8_PARCT</name>
<reference evidence="1" key="1">
    <citation type="submission" date="2020-04" db="EMBL/GenBank/DDBJ databases">
        <authorList>
            <person name="Alioto T."/>
            <person name="Alioto T."/>
            <person name="Gomez Garrido J."/>
        </authorList>
    </citation>
    <scope>NUCLEOTIDE SEQUENCE</scope>
    <source>
        <strain evidence="1">A484AB</strain>
    </source>
</reference>
<accession>A0A6S7GHH8</accession>
<keyword evidence="2" id="KW-1185">Reference proteome</keyword>
<dbReference type="AlphaFoldDB" id="A0A6S7GHH8"/>
<evidence type="ECO:0000313" key="2">
    <source>
        <dbReference type="Proteomes" id="UP001152795"/>
    </source>
</evidence>
<gene>
    <name evidence="1" type="ORF">PACLA_8A053043</name>
</gene>
<proteinExistence type="predicted"/>